<feature type="compositionally biased region" description="Acidic residues" evidence="1">
    <location>
        <begin position="369"/>
        <end position="384"/>
    </location>
</feature>
<evidence type="ECO:0000313" key="2">
    <source>
        <dbReference type="EMBL" id="KAK7680030.1"/>
    </source>
</evidence>
<dbReference type="Proteomes" id="UP001385951">
    <property type="component" value="Unassembled WGS sequence"/>
</dbReference>
<keyword evidence="3" id="KW-1185">Reference proteome</keyword>
<accession>A0AAW0FLY7</accession>
<feature type="compositionally biased region" description="Acidic residues" evidence="1">
    <location>
        <begin position="401"/>
        <end position="424"/>
    </location>
</feature>
<dbReference type="AlphaFoldDB" id="A0AAW0FLY7"/>
<reference evidence="2 3" key="1">
    <citation type="submission" date="2022-09" db="EMBL/GenBank/DDBJ databases">
        <authorList>
            <person name="Palmer J.M."/>
        </authorList>
    </citation>
    <scope>NUCLEOTIDE SEQUENCE [LARGE SCALE GENOMIC DNA]</scope>
    <source>
        <strain evidence="2 3">DSM 7382</strain>
    </source>
</reference>
<organism evidence="2 3">
    <name type="scientific">Cerrena zonata</name>
    <dbReference type="NCBI Taxonomy" id="2478898"/>
    <lineage>
        <taxon>Eukaryota</taxon>
        <taxon>Fungi</taxon>
        <taxon>Dikarya</taxon>
        <taxon>Basidiomycota</taxon>
        <taxon>Agaricomycotina</taxon>
        <taxon>Agaricomycetes</taxon>
        <taxon>Polyporales</taxon>
        <taxon>Cerrenaceae</taxon>
        <taxon>Cerrena</taxon>
    </lineage>
</organism>
<dbReference type="EMBL" id="JASBNA010000053">
    <property type="protein sequence ID" value="KAK7680030.1"/>
    <property type="molecule type" value="Genomic_DNA"/>
</dbReference>
<sequence length="441" mass="50463">MGRTKATPTTEGVKRKVFNLVTAKYHALGDYLRQIITFGTTDSYSTQPGELEHRNVKRYYARSNKIRATAQMANIHRRERILQKTIKRLKNLRTKIADRRHREAANVISSHHFISDSRNNPVYIDSWLESFPGDPALKDYFGKLHNHLLGRLRNPGQADNGVEYGPVEHGEITILNDRLFEHKTLRVHYTTYDLQRNYDLINPSKYADIMAVAHDVDVDAGISEGGHPFVYARVLGIYHTDIFHMPREGKPIIHSMEFLFVRWYRRDETFKAGFQQKRLHRLSFIPASEPNAFGFLDPDDVVRAAHLMPVFASGRTDEYLPGKTVSRPLGEEDDWKHMYVNCFVDRDMYMCYRGGGIGHVRLKVDDPVNEEEWSDEEDFADTEDELNRGGDAELDERSESESESSADGSDIDDDSSSSEGEELDDTRAIGRIETGLGYGSL</sequence>
<evidence type="ECO:0000256" key="1">
    <source>
        <dbReference type="SAM" id="MobiDB-lite"/>
    </source>
</evidence>
<gene>
    <name evidence="2" type="ORF">QCA50_016976</name>
</gene>
<comment type="caution">
    <text evidence="2">The sequence shown here is derived from an EMBL/GenBank/DDBJ whole genome shotgun (WGS) entry which is preliminary data.</text>
</comment>
<protein>
    <submittedName>
        <fullName evidence="2">Uncharacterized protein</fullName>
    </submittedName>
</protein>
<feature type="region of interest" description="Disordered" evidence="1">
    <location>
        <begin position="369"/>
        <end position="441"/>
    </location>
</feature>
<feature type="compositionally biased region" description="Basic and acidic residues" evidence="1">
    <location>
        <begin position="385"/>
        <end position="400"/>
    </location>
</feature>
<name>A0AAW0FLY7_9APHY</name>
<proteinExistence type="predicted"/>
<evidence type="ECO:0000313" key="3">
    <source>
        <dbReference type="Proteomes" id="UP001385951"/>
    </source>
</evidence>